<dbReference type="InterPro" id="IPR014966">
    <property type="entry name" value="FRG-dom"/>
</dbReference>
<evidence type="ECO:0000313" key="2">
    <source>
        <dbReference type="EMBL" id="MFD0913892.1"/>
    </source>
</evidence>
<organism evidence="2 3">
    <name type="scientific">Methylophilus luteus</name>
    <dbReference type="NCBI Taxonomy" id="640108"/>
    <lineage>
        <taxon>Bacteria</taxon>
        <taxon>Pseudomonadati</taxon>
        <taxon>Pseudomonadota</taxon>
        <taxon>Betaproteobacteria</taxon>
        <taxon>Nitrosomonadales</taxon>
        <taxon>Methylophilaceae</taxon>
        <taxon>Methylophilus</taxon>
    </lineage>
</organism>
<dbReference type="EMBL" id="JBHTKB010000002">
    <property type="protein sequence ID" value="MFD0913892.1"/>
    <property type="molecule type" value="Genomic_DNA"/>
</dbReference>
<dbReference type="Proteomes" id="UP001597128">
    <property type="component" value="Unassembled WGS sequence"/>
</dbReference>
<keyword evidence="3" id="KW-1185">Reference proteome</keyword>
<comment type="caution">
    <text evidence="2">The sequence shown here is derived from an EMBL/GenBank/DDBJ whole genome shotgun (WGS) entry which is preliminary data.</text>
</comment>
<accession>A0ABW3F618</accession>
<evidence type="ECO:0000259" key="1">
    <source>
        <dbReference type="SMART" id="SM00901"/>
    </source>
</evidence>
<feature type="domain" description="FRG" evidence="1">
    <location>
        <begin position="27"/>
        <end position="173"/>
    </location>
</feature>
<reference evidence="3" key="1">
    <citation type="journal article" date="2019" name="Int. J. Syst. Evol. Microbiol.">
        <title>The Global Catalogue of Microorganisms (GCM) 10K type strain sequencing project: providing services to taxonomists for standard genome sequencing and annotation.</title>
        <authorList>
            <consortium name="The Broad Institute Genomics Platform"/>
            <consortium name="The Broad Institute Genome Sequencing Center for Infectious Disease"/>
            <person name="Wu L."/>
            <person name="Ma J."/>
        </authorList>
    </citation>
    <scope>NUCLEOTIDE SEQUENCE [LARGE SCALE GENOMIC DNA]</scope>
    <source>
        <strain evidence="3">CCUG 58412</strain>
    </source>
</reference>
<dbReference type="RefSeq" id="WP_379057374.1">
    <property type="nucleotide sequence ID" value="NZ_JBHTKB010000002.1"/>
</dbReference>
<name>A0ABW3F618_9PROT</name>
<gene>
    <name evidence="2" type="ORF">ACFQ1Z_10070</name>
</gene>
<evidence type="ECO:0000313" key="3">
    <source>
        <dbReference type="Proteomes" id="UP001597128"/>
    </source>
</evidence>
<proteinExistence type="predicted"/>
<dbReference type="SMART" id="SM00901">
    <property type="entry name" value="FRG"/>
    <property type="match status" value="1"/>
</dbReference>
<sequence>MSIEVIETRSLDEFWEYLNPISSFRNLIHRPVIRGQGDANWLLTPNAQRASTIAKYRENSEHFNNVDLVVLFEYLLLKDFLYFIDEIGYQVPQDSSAFRSAMDFRNFTDKYGQNANEWPTQEFIPILALAQHHGIPTRLLDWTRSPLVAAYFAAIQVIYKPDAEQFKEDGKLAVWIFDEDNLHHLDGQIELVRLPGSVSLNMATQKGVFVLGRGHTHYTRDLRVVAEDTESLINNAFENNDRMRLYKFTMPAKFAGDLLIRLNSFDIHASKLFPGLDGVAKAALDFRMAVKFSKRL</sequence>
<dbReference type="Pfam" id="PF08867">
    <property type="entry name" value="FRG"/>
    <property type="match status" value="1"/>
</dbReference>
<protein>
    <submittedName>
        <fullName evidence="2">FRG domain-containing protein</fullName>
    </submittedName>
</protein>